<sequence length="466" mass="53729">MARMKLKLREKLSSKHQGASSTTCTGSSDSCFTGRRFGWKFLLAAVVISSTFVSMINRPLKIPVIRYTPNGVKRQKKKKKKATKQKNCAQNDGVVIANLHGRLANNLFQVALAHRLSEDICWPIIFKEGWQGVFLYDLPNAHECFPNALQGNTRSPETATIGPRELEWFRYMRISELTNSHWPDNNLQHFYEMLPHRDNGGMYDKWLQVTRDEGTSLSLNSKWEFDYNAPGGWAEYLVDALRHPGNKTFIKNKLQEVKTIQPYSGVRTVHLNAFYVHYGWMEPHMDLIRRVLQMNVGKCCHHIPPDNAIVIHIRNFQYFEQLDLGFKNSVYVELLDRIFFSQQQQNDKVLWIVCQPDDVGIALVKELQQRYNGTIITGKDPIDAFCTISQARKVVLSPCSTFSQMAALLSPHFKKGQEVHYLLEQRNEPKVTLVVPDWRYHLVDDKSKASILEWDVNTSTIRPDMS</sequence>
<keyword evidence="3" id="KW-1185">Reference proteome</keyword>
<dbReference type="AlphaFoldDB" id="A0A9N8E3I5"/>
<gene>
    <name evidence="2" type="ORF">SEMRO_622_G177000.1</name>
</gene>
<keyword evidence="1" id="KW-0472">Membrane</keyword>
<evidence type="ECO:0000256" key="1">
    <source>
        <dbReference type="SAM" id="Phobius"/>
    </source>
</evidence>
<reference evidence="2" key="1">
    <citation type="submission" date="2020-06" db="EMBL/GenBank/DDBJ databases">
        <authorList>
            <consortium name="Plant Systems Biology data submission"/>
        </authorList>
    </citation>
    <scope>NUCLEOTIDE SEQUENCE</scope>
    <source>
        <strain evidence="2">D6</strain>
    </source>
</reference>
<keyword evidence="1" id="KW-1133">Transmembrane helix</keyword>
<evidence type="ECO:0000313" key="3">
    <source>
        <dbReference type="Proteomes" id="UP001153069"/>
    </source>
</evidence>
<name>A0A9N8E3I5_9STRA</name>
<organism evidence="2 3">
    <name type="scientific">Seminavis robusta</name>
    <dbReference type="NCBI Taxonomy" id="568900"/>
    <lineage>
        <taxon>Eukaryota</taxon>
        <taxon>Sar</taxon>
        <taxon>Stramenopiles</taxon>
        <taxon>Ochrophyta</taxon>
        <taxon>Bacillariophyta</taxon>
        <taxon>Bacillariophyceae</taxon>
        <taxon>Bacillariophycidae</taxon>
        <taxon>Naviculales</taxon>
        <taxon>Naviculaceae</taxon>
        <taxon>Seminavis</taxon>
    </lineage>
</organism>
<dbReference type="Proteomes" id="UP001153069">
    <property type="component" value="Unassembled WGS sequence"/>
</dbReference>
<keyword evidence="1" id="KW-0812">Transmembrane</keyword>
<proteinExistence type="predicted"/>
<evidence type="ECO:0000313" key="2">
    <source>
        <dbReference type="EMBL" id="CAB9513936.1"/>
    </source>
</evidence>
<dbReference type="EMBL" id="CAICTM010000621">
    <property type="protein sequence ID" value="CAB9513936.1"/>
    <property type="molecule type" value="Genomic_DNA"/>
</dbReference>
<accession>A0A9N8E3I5</accession>
<protein>
    <submittedName>
        <fullName evidence="2">Uncharacterized protein</fullName>
    </submittedName>
</protein>
<comment type="caution">
    <text evidence="2">The sequence shown here is derived from an EMBL/GenBank/DDBJ whole genome shotgun (WGS) entry which is preliminary data.</text>
</comment>
<feature type="transmembrane region" description="Helical" evidence="1">
    <location>
        <begin position="37"/>
        <end position="56"/>
    </location>
</feature>